<sequence>MEIPTNRTLYFARTYARITPISIFNSTPSSTKMTLYNSRVSFHCYCLSFMSTRTSYHFILGYIFMRVFFRTLHFQ</sequence>
<protein>
    <submittedName>
        <fullName evidence="1">Uncharacterized protein</fullName>
    </submittedName>
</protein>
<accession>A0A0K2UWX8</accession>
<evidence type="ECO:0000313" key="1">
    <source>
        <dbReference type="EMBL" id="CDW42759.1"/>
    </source>
</evidence>
<proteinExistence type="predicted"/>
<reference evidence="1" key="1">
    <citation type="submission" date="2014-05" db="EMBL/GenBank/DDBJ databases">
        <authorList>
            <person name="Chronopoulou M."/>
        </authorList>
    </citation>
    <scope>NUCLEOTIDE SEQUENCE</scope>
    <source>
        <tissue evidence="1">Whole organism</tissue>
    </source>
</reference>
<organism evidence="1">
    <name type="scientific">Lepeophtheirus salmonis</name>
    <name type="common">Salmon louse</name>
    <name type="synonym">Caligus salmonis</name>
    <dbReference type="NCBI Taxonomy" id="72036"/>
    <lineage>
        <taxon>Eukaryota</taxon>
        <taxon>Metazoa</taxon>
        <taxon>Ecdysozoa</taxon>
        <taxon>Arthropoda</taxon>
        <taxon>Crustacea</taxon>
        <taxon>Multicrustacea</taxon>
        <taxon>Hexanauplia</taxon>
        <taxon>Copepoda</taxon>
        <taxon>Siphonostomatoida</taxon>
        <taxon>Caligidae</taxon>
        <taxon>Lepeophtheirus</taxon>
    </lineage>
</organism>
<dbReference type="EMBL" id="HACA01025398">
    <property type="protein sequence ID" value="CDW42759.1"/>
    <property type="molecule type" value="Transcribed_RNA"/>
</dbReference>
<dbReference type="AlphaFoldDB" id="A0A0K2UWX8"/>
<name>A0A0K2UWX8_LEPSM</name>